<evidence type="ECO:0000313" key="2">
    <source>
        <dbReference type="Proteomes" id="UP000256779"/>
    </source>
</evidence>
<keyword evidence="2" id="KW-1185">Reference proteome</keyword>
<evidence type="ECO:0000313" key="1">
    <source>
        <dbReference type="EMBL" id="REE01719.1"/>
    </source>
</evidence>
<dbReference type="Proteomes" id="UP000256779">
    <property type="component" value="Unassembled WGS sequence"/>
</dbReference>
<dbReference type="EMBL" id="QREG01000003">
    <property type="protein sequence ID" value="REE01719.1"/>
    <property type="molecule type" value="Genomic_DNA"/>
</dbReference>
<accession>A0A3D9L7T4</accession>
<dbReference type="InterPro" id="IPR029063">
    <property type="entry name" value="SAM-dependent_MTases_sf"/>
</dbReference>
<sequence>MNLKSALEDILFSNQDFSLISRGINYLYERFSETTNIYAGNLTNEHMKETANGKVVTPIHAAHCLKELARTTHFLRAIHLAIEHHLKYKKSIRILYAGCGPYGTLLTPFSSIYSADQIQFTFLEIEEESVNSVKSLYTELSISEYLESTHLCDATDPELSLAGSFDIIISETMQMALNNECQVPITRNMVRFLTKEGTFIPERIALDVYLVGRKKDPLVPDSDEKEFVGTAFDFDINNLPAKDSETILTIPKSALEYLKLYTNIHLFGEECLKAYQCSLTMPLILDRPLKKAGRSIRFWYEENERPKLKFEYLPENS</sequence>
<dbReference type="SUPFAM" id="SSF53335">
    <property type="entry name" value="S-adenosyl-L-methionine-dependent methyltransferases"/>
    <property type="match status" value="1"/>
</dbReference>
<proteinExistence type="predicted"/>
<evidence type="ECO:0008006" key="3">
    <source>
        <dbReference type="Google" id="ProtNLM"/>
    </source>
</evidence>
<organism evidence="1 2">
    <name type="scientific">Marinoscillum furvescens DSM 4134</name>
    <dbReference type="NCBI Taxonomy" id="1122208"/>
    <lineage>
        <taxon>Bacteria</taxon>
        <taxon>Pseudomonadati</taxon>
        <taxon>Bacteroidota</taxon>
        <taxon>Cytophagia</taxon>
        <taxon>Cytophagales</taxon>
        <taxon>Reichenbachiellaceae</taxon>
        <taxon>Marinoscillum</taxon>
    </lineage>
</organism>
<dbReference type="RefSeq" id="WP_115866996.1">
    <property type="nucleotide sequence ID" value="NZ_QREG01000003.1"/>
</dbReference>
<comment type="caution">
    <text evidence="1">The sequence shown here is derived from an EMBL/GenBank/DDBJ whole genome shotgun (WGS) entry which is preliminary data.</text>
</comment>
<dbReference type="AlphaFoldDB" id="A0A3D9L7T4"/>
<dbReference type="OrthoDB" id="1157001at2"/>
<name>A0A3D9L7T4_MARFU</name>
<gene>
    <name evidence="1" type="ORF">C7460_103236</name>
</gene>
<reference evidence="1 2" key="1">
    <citation type="submission" date="2018-07" db="EMBL/GenBank/DDBJ databases">
        <title>Genomic Encyclopedia of Type Strains, Phase IV (KMG-IV): sequencing the most valuable type-strain genomes for metagenomic binning, comparative biology and taxonomic classification.</title>
        <authorList>
            <person name="Goeker M."/>
        </authorList>
    </citation>
    <scope>NUCLEOTIDE SEQUENCE [LARGE SCALE GENOMIC DNA]</scope>
    <source>
        <strain evidence="1 2">DSM 4134</strain>
    </source>
</reference>
<protein>
    <recommendedName>
        <fullName evidence="3">Methyltransferase family protein</fullName>
    </recommendedName>
</protein>
<dbReference type="Gene3D" id="3.40.50.150">
    <property type="entry name" value="Vaccinia Virus protein VP39"/>
    <property type="match status" value="1"/>
</dbReference>